<dbReference type="Proteomes" id="UP000199138">
    <property type="component" value="Unassembled WGS sequence"/>
</dbReference>
<evidence type="ECO:0000313" key="2">
    <source>
        <dbReference type="EMBL" id="SFU55677.1"/>
    </source>
</evidence>
<dbReference type="PROSITE" id="PS51257">
    <property type="entry name" value="PROKAR_LIPOPROTEIN"/>
    <property type="match status" value="1"/>
</dbReference>
<organism evidence="2 3">
    <name type="scientific">Pustulibacterium marinum</name>
    <dbReference type="NCBI Taxonomy" id="1224947"/>
    <lineage>
        <taxon>Bacteria</taxon>
        <taxon>Pseudomonadati</taxon>
        <taxon>Bacteroidota</taxon>
        <taxon>Flavobacteriia</taxon>
        <taxon>Flavobacteriales</taxon>
        <taxon>Flavobacteriaceae</taxon>
        <taxon>Pustulibacterium</taxon>
    </lineage>
</organism>
<feature type="chain" id="PRO_5011516593" evidence="1">
    <location>
        <begin position="22"/>
        <end position="177"/>
    </location>
</feature>
<gene>
    <name evidence="2" type="ORF">SAMN05216480_10756</name>
</gene>
<accession>A0A1I7H4P3</accession>
<dbReference type="EMBL" id="FPBK01000007">
    <property type="protein sequence ID" value="SFU55677.1"/>
    <property type="molecule type" value="Genomic_DNA"/>
</dbReference>
<dbReference type="OrthoDB" id="1426214at2"/>
<dbReference type="STRING" id="1224947.SAMN05216480_10756"/>
<keyword evidence="1" id="KW-0732">Signal</keyword>
<proteinExistence type="predicted"/>
<sequence length="177" mass="19528">MKNFTKVSFIFVLLVSLFSCSEEDIELTPWPADADPVFSANVDGSAFAQDSTGVDAYAYTTEIEYDFNDEDNNVIEEGTYDAIRILAANGSNSIALVFPSETVEGTYSISSTQGYFLANYLMNTGEESATNRANSGLITITLHNQDANYVEGYFDFETSEHHISDGVFKTFYAVSEE</sequence>
<evidence type="ECO:0000256" key="1">
    <source>
        <dbReference type="SAM" id="SignalP"/>
    </source>
</evidence>
<protein>
    <submittedName>
        <fullName evidence="2">Uncharacterized protein</fullName>
    </submittedName>
</protein>
<dbReference type="RefSeq" id="WP_093025122.1">
    <property type="nucleotide sequence ID" value="NZ_FPBK01000007.1"/>
</dbReference>
<feature type="signal peptide" evidence="1">
    <location>
        <begin position="1"/>
        <end position="21"/>
    </location>
</feature>
<name>A0A1I7H4P3_9FLAO</name>
<dbReference type="AlphaFoldDB" id="A0A1I7H4P3"/>
<evidence type="ECO:0000313" key="3">
    <source>
        <dbReference type="Proteomes" id="UP000199138"/>
    </source>
</evidence>
<keyword evidence="3" id="KW-1185">Reference proteome</keyword>
<reference evidence="2 3" key="1">
    <citation type="submission" date="2016-10" db="EMBL/GenBank/DDBJ databases">
        <authorList>
            <person name="de Groot N.N."/>
        </authorList>
    </citation>
    <scope>NUCLEOTIDE SEQUENCE [LARGE SCALE GENOMIC DNA]</scope>
    <source>
        <strain evidence="2 3">CGMCC 1.12333</strain>
    </source>
</reference>